<dbReference type="EMBL" id="AMZH03018568">
    <property type="protein sequence ID" value="RRT41450.1"/>
    <property type="molecule type" value="Genomic_DNA"/>
</dbReference>
<dbReference type="Pfam" id="PF24057">
    <property type="entry name" value="DUF7358"/>
    <property type="match status" value="1"/>
</dbReference>
<keyword evidence="1" id="KW-0472">Membrane</keyword>
<dbReference type="AlphaFoldDB" id="A0A426XPS2"/>
<dbReference type="PANTHER" id="PTHR47030:SF2">
    <property type="entry name" value="LIPASE CLASS 3 FAMILY PROTEIN"/>
    <property type="match status" value="1"/>
</dbReference>
<reference evidence="3 4" key="1">
    <citation type="journal article" date="2014" name="Agronomy (Basel)">
        <title>A Draft Genome Sequence for Ensete ventricosum, the Drought-Tolerant Tree Against Hunger.</title>
        <authorList>
            <person name="Harrison J."/>
            <person name="Moore K.A."/>
            <person name="Paszkiewicz K."/>
            <person name="Jones T."/>
            <person name="Grant M."/>
            <person name="Ambacheew D."/>
            <person name="Muzemil S."/>
            <person name="Studholme D.J."/>
        </authorList>
    </citation>
    <scope>NUCLEOTIDE SEQUENCE [LARGE SCALE GENOMIC DNA]</scope>
</reference>
<proteinExistence type="predicted"/>
<dbReference type="InterPro" id="IPR055782">
    <property type="entry name" value="DUF7358"/>
</dbReference>
<dbReference type="Proteomes" id="UP000287651">
    <property type="component" value="Unassembled WGS sequence"/>
</dbReference>
<name>A0A426XPS2_ENSVE</name>
<evidence type="ECO:0000313" key="3">
    <source>
        <dbReference type="EMBL" id="RRT41450.1"/>
    </source>
</evidence>
<feature type="transmembrane region" description="Helical" evidence="1">
    <location>
        <begin position="124"/>
        <end position="141"/>
    </location>
</feature>
<feature type="domain" description="DUF7358" evidence="2">
    <location>
        <begin position="37"/>
        <end position="124"/>
    </location>
</feature>
<dbReference type="PANTHER" id="PTHR47030">
    <property type="entry name" value="LIPASE CLASS 3 FAMILY PROTEIN"/>
    <property type="match status" value="1"/>
</dbReference>
<feature type="transmembrane region" description="Helical" evidence="1">
    <location>
        <begin position="153"/>
        <end position="175"/>
    </location>
</feature>
<evidence type="ECO:0000313" key="4">
    <source>
        <dbReference type="Proteomes" id="UP000287651"/>
    </source>
</evidence>
<sequence length="177" mass="19719">HLAALSGCLARVRLFRPAGHMAGDLATERTTFVAKFRRVRWASFLLGSWNIGVVLLGCFLMVYLLSGCSAVEKLPFAASTMIAGIRVVAMVGAGKAQQETAEIIVSCPTDSATIDAVVRNDRRVFRFPSLVFYLGVSWMIVERVSLETQKDRFYFLFLNFFELVLSSRLAFLVLLRS</sequence>
<accession>A0A426XPS2</accession>
<feature type="non-terminal residue" evidence="3">
    <location>
        <position position="1"/>
    </location>
</feature>
<feature type="transmembrane region" description="Helical" evidence="1">
    <location>
        <begin position="44"/>
        <end position="64"/>
    </location>
</feature>
<protein>
    <recommendedName>
        <fullName evidence="2">DUF7358 domain-containing protein</fullName>
    </recommendedName>
</protein>
<keyword evidence="1" id="KW-0812">Transmembrane</keyword>
<keyword evidence="1" id="KW-1133">Transmembrane helix</keyword>
<gene>
    <name evidence="3" type="ORF">B296_00057814</name>
</gene>
<organism evidence="3 4">
    <name type="scientific">Ensete ventricosum</name>
    <name type="common">Abyssinian banana</name>
    <name type="synonym">Musa ensete</name>
    <dbReference type="NCBI Taxonomy" id="4639"/>
    <lineage>
        <taxon>Eukaryota</taxon>
        <taxon>Viridiplantae</taxon>
        <taxon>Streptophyta</taxon>
        <taxon>Embryophyta</taxon>
        <taxon>Tracheophyta</taxon>
        <taxon>Spermatophyta</taxon>
        <taxon>Magnoliopsida</taxon>
        <taxon>Liliopsida</taxon>
        <taxon>Zingiberales</taxon>
        <taxon>Musaceae</taxon>
        <taxon>Ensete</taxon>
    </lineage>
</organism>
<evidence type="ECO:0000259" key="2">
    <source>
        <dbReference type="Pfam" id="PF24057"/>
    </source>
</evidence>
<comment type="caution">
    <text evidence="3">The sequence shown here is derived from an EMBL/GenBank/DDBJ whole genome shotgun (WGS) entry which is preliminary data.</text>
</comment>
<evidence type="ECO:0000256" key="1">
    <source>
        <dbReference type="SAM" id="Phobius"/>
    </source>
</evidence>